<dbReference type="PROSITE" id="PS50096">
    <property type="entry name" value="IQ"/>
    <property type="match status" value="2"/>
</dbReference>
<feature type="region of interest" description="Disordered" evidence="2">
    <location>
        <begin position="1619"/>
        <end position="1740"/>
    </location>
</feature>
<dbReference type="InterPro" id="IPR017896">
    <property type="entry name" value="4Fe4S_Fe-S-bd"/>
</dbReference>
<dbReference type="GeneID" id="40306595"/>
<feature type="compositionally biased region" description="Basic and acidic residues" evidence="2">
    <location>
        <begin position="1790"/>
        <end position="1815"/>
    </location>
</feature>
<feature type="compositionally biased region" description="Basic and acidic residues" evidence="2">
    <location>
        <begin position="1453"/>
        <end position="1468"/>
    </location>
</feature>
<feature type="region of interest" description="Disordered" evidence="2">
    <location>
        <begin position="1333"/>
        <end position="1358"/>
    </location>
</feature>
<dbReference type="KEGG" id="bbes:BESB_015340"/>
<feature type="compositionally biased region" description="Acidic residues" evidence="2">
    <location>
        <begin position="3538"/>
        <end position="3548"/>
    </location>
</feature>
<feature type="compositionally biased region" description="Polar residues" evidence="2">
    <location>
        <begin position="1077"/>
        <end position="1086"/>
    </location>
</feature>
<proteinExistence type="predicted"/>
<feature type="region of interest" description="Disordered" evidence="2">
    <location>
        <begin position="3281"/>
        <end position="3307"/>
    </location>
</feature>
<protein>
    <recommendedName>
        <fullName evidence="3">4Fe-4S ferredoxin-type domain-containing protein</fullName>
    </recommendedName>
</protein>
<feature type="compositionally biased region" description="Low complexity" evidence="2">
    <location>
        <begin position="2954"/>
        <end position="2970"/>
    </location>
</feature>
<feature type="region of interest" description="Disordered" evidence="2">
    <location>
        <begin position="2603"/>
        <end position="2671"/>
    </location>
</feature>
<feature type="region of interest" description="Disordered" evidence="2">
    <location>
        <begin position="2346"/>
        <end position="2372"/>
    </location>
</feature>
<feature type="compositionally biased region" description="Basic and acidic residues" evidence="2">
    <location>
        <begin position="601"/>
        <end position="615"/>
    </location>
</feature>
<feature type="compositionally biased region" description="Basic and acidic residues" evidence="2">
    <location>
        <begin position="796"/>
        <end position="810"/>
    </location>
</feature>
<dbReference type="STRING" id="94643.A0A2A9M9D0"/>
<feature type="compositionally biased region" description="Basic and acidic residues" evidence="2">
    <location>
        <begin position="1344"/>
        <end position="1358"/>
    </location>
</feature>
<feature type="compositionally biased region" description="Acidic residues" evidence="2">
    <location>
        <begin position="3283"/>
        <end position="3292"/>
    </location>
</feature>
<accession>A0A2A9M9D0</accession>
<feature type="region of interest" description="Disordered" evidence="2">
    <location>
        <begin position="3374"/>
        <end position="3487"/>
    </location>
</feature>
<feature type="region of interest" description="Disordered" evidence="2">
    <location>
        <begin position="1777"/>
        <end position="1832"/>
    </location>
</feature>
<evidence type="ECO:0000256" key="1">
    <source>
        <dbReference type="SAM" id="Coils"/>
    </source>
</evidence>
<feature type="region of interest" description="Disordered" evidence="2">
    <location>
        <begin position="3518"/>
        <end position="3548"/>
    </location>
</feature>
<feature type="region of interest" description="Disordered" evidence="2">
    <location>
        <begin position="1999"/>
        <end position="2135"/>
    </location>
</feature>
<feature type="compositionally biased region" description="Low complexity" evidence="2">
    <location>
        <begin position="708"/>
        <end position="718"/>
    </location>
</feature>
<feature type="compositionally biased region" description="Basic and acidic residues" evidence="2">
    <location>
        <begin position="2122"/>
        <end position="2135"/>
    </location>
</feature>
<feature type="region of interest" description="Disordered" evidence="2">
    <location>
        <begin position="2451"/>
        <end position="2506"/>
    </location>
</feature>
<dbReference type="CDD" id="cd23767">
    <property type="entry name" value="IQCD"/>
    <property type="match status" value="1"/>
</dbReference>
<dbReference type="Proteomes" id="UP000224006">
    <property type="component" value="Chromosome IX"/>
</dbReference>
<feature type="compositionally biased region" description="Low complexity" evidence="2">
    <location>
        <begin position="1889"/>
        <end position="1922"/>
    </location>
</feature>
<feature type="compositionally biased region" description="Basic and acidic residues" evidence="2">
    <location>
        <begin position="842"/>
        <end position="854"/>
    </location>
</feature>
<feature type="compositionally biased region" description="Basic and acidic residues" evidence="2">
    <location>
        <begin position="1106"/>
        <end position="1119"/>
    </location>
</feature>
<sequence>MESVSPLSPASPPPRVRDSSEETSPAPERCAADHSDSCSSSCSFSPVSSSCVTSSPLGASASPSAFDRPFSPPLPRPPAVLRAPLPRTSSPPSGSPLVAPLFAFHPHPNPPSPFSACSPPRQPSSLPVPAVSSSPPSSPLAQTWAPSASPPPQPLSPSLSPFSPGFSSHPDGAPSAPPPPPPPLPEFEDVKPSPAAPPSDAGAPTALKEKSSPPLSPPENPSASLSSSPHFASSLVSSAALVPAESPEPPSGASSLPASAAENASQSSCVASAAQSASAPPFPSPFLSSESRSSPPPAAPPSAAVPASGAEPSADSAAYPPTAARPSRPASTSSVSTKSPLRPFYPPWSAILSSSRPLSPAFGTGTGAHAPLATLHGGASPRPSPSPGSQGHPGVGSSELPSPSSSAGASCLAQQSPALPAAFSPASALPPLGSVSLVAPEPSAGAAQASLSASSSQGASSPSPAFSRPSSPEPAPPEQDGLKQLSGDRCAGDVKATIPETYQETPDEARGEHPEKAGAEGETAPHKVRAETETDATHERAENAERRDEGIPEEEADSRQDGDDLLQNRDCNLRRRAQGPSLQGEAEESPPAEEATCGQREATEQRNVRAEEGSRQGDASTTDSTAAKGAKADMGDARSLTCTSIPSFQAPVRESKEGIENEPHEHSSQTPDSQEDDASMRQEDDRRDACSDNGEAQNEARGDGGGAEAKSAAGGASDDACRRRGGDAELDVGPVKVGQLRAASEDGDQRGGGKKETTNQAKGDLEGCPGSSRSHKEGGSTPDEPEASLQESGNGEEEKAEKCQEGRDQSEETDEQFPSSSQEAFVRPKKPLAGAPHRHKEREKPEDITPDQRDQGASAEEAEGTQDADKTRTHPEARPAERGFTDNSSVDVAPLPPTLSPSHPILCACASTPRPRSSFSSLRLPLSRSSRSSRPLAVPPSSALAPPAPACVLAAPVTCPAVLAASAAVAEQERIAEKQRQEKIKEQLAQKAREAAQKEAARLLRIAAERCAGSESVPLPGTPAAEAAATARRLLTASRRQGLGAQGDGEGPTGEAAGAANGSRAQEKRFGEASGHGISSASSEATPDTGHVGARPPAASAAACAREAREDASARAERGKRGRAKTLPFAPHGDLEGGLSLRRCRERIEELARQIANLEYERDCVRSIKEIYAEAHQIQIRQLQEMRRQRAKTQELLHELLRRRSGFSEPIKDYELIYQGRISRGAAEEGRKKRALLSSGSSASHTRKASLSQLAGALESSPVACLPAASSSASSVSSPSSQLVPPVALSLPAGSALRLCRHSVSCSSFRTHLPRLGQSVCVSAGAADTAASQAPHLAHARGAAAHDGRSLGDGERRAAPEARGFLSSKSAEFHADGKLQRLGDLLGLEGGGVAPAGHSDASEEATRDSGLERNESHGDHGDSEKKRLPGRAWPFRAHAFHSSSSTLSSSSKEPGDDDRRQTNGRAREGSAGQEEGDDEEETLALNILAVALTPETRQKQIEHLAAIKIQSVFRGYFWRTFMRRMKLVAVTAGRTEKRMNDAATVLQRKIRGMFARRVFFAEVFKGMLPHEGRGGLCPYRNAVADFYEAKRQQRRHSWMRAHRRRKAEEALERQREAFFAASPASAPRQKPQPPLSASSPPSGAAASSAGLRTRPASSFVPSSSTQAPRRASSPISLAESLPRSRRAAPERQQSDRSPSPYWLEADEEGDAPDAPTEKRTRSEDVKRLQKTPEPLDATALLDRERSNSVLTIRKCRQLFGSSLPLDQGGRVPQHRFMAKPLPSASSPSAEDSHGGDDDTAEETDKRGGAPERRLDSLVSRDATMRSPPTEDEDYAAWLCTQRDRKKARKKKETSHDVCDLASAETHSQPPGASRPIAKQQCEGREARRSSSSAAPDSRAISPVFAATPGRAPSGSPSASPSRRQPRLPRGKNFALAKTRFPSACAAALTPSDAAGASAPPRKRCVSLDRPPETEAEKHLQALVWLLKSVMLEAEREAARRDREDREAHAAAGVAVEREKNQKNPEEDSDASPISAPVSAAPRALALAPETSREGSEGHAAREQQAVDAGGQEGKEDSSDRGKNRRVFLVCPLSPERPAAEEGCRPPRRERSGTEAPAGEADQPDREGAAGDTQEARRAALREKRSQELQAFCTMRGLAACSHEHHHPCIPFLESFATLCNGAVKLQRWLRSVFHRRRCRAQLAEMWRRRQFEKLLEATKRVLLQWMQYPMLTSQDEAAMRTNKRRAERLKELSDKQSRAALNPGKGGPPAKPLKLPRVETRRLLIRLPFTFRAHSFSTRSEVEKHQRQLHNSLKHLAVLRKQQQQKSQWKTLWTKWRYEHDCQALSPREPSREVADPASPAPGAEAERRSKDADCAGASGLAFSSSFLPGAASYTAAFSPGLCLPLLSPAASPRSRALPASPFLPSDARASERPPAAKALRFFFGLQLAPAEQETGGEGPREQGSSSQASSPRPADRDAAPSLPPGGGRSRAEGRADEFYSRRSISASSSRKQIREHWLGLGGEDISAKVDEVEFFRHVLPLRRHRAAPPASYSPWLHLTLGLKHPNFHRYGPPPPIHIPGFAPPAVRAALLNEARLVNSGATQVADPSAGKGLSASSAAAPPPVPPADTLGASPPVQPAKHPVEASSPSRETCPPPYSLQERPPPTALRHAPGVLQPLARLLPSGGKMTPREGKTARLLHLGDSREFRQVLKQLTKKPASSGSLSSPSSSASALKQELAPPSRPSNLSPASASANIRQAGACECRPRKGSEEEQEKQDRRKRGSKNSVRHEDTSRQLSGGEPGRAGAAEKSRASLSDGPFQPPAGAASAGSSSVSRPSAPSHPPLPSLASLLPPLKKPAVPTREAAIGRTPQSLSPSSSRASLPSALAESGNTAGSYRSDGGTGGATADSGRPQAGLQSSTEEDRLPTLWERGSCARSSGQDSPESSPHTRQSLPSSSPCSFLPSPLDSASGSPRGSREVWSASRPAPRLSSATLSKPASFSNAPPSAPAPSPPPAASPAGAGSSATAPKASLARRVTVSGRGGNPATRAHPSERLKRTPRGSRALSLASSREKRERLSSLKDSRSEGRASRSRSETVGLQGARDAGERPSVARGTRAGSSALRLFTKPLLAAAQPDSPRNEPAMHAKPRQTQGASGEPRGSGGGPSAASGEARRPSEPACRSVGAAAGDDWRASHRVSVVGRHGSILAGPGAATSLARSEQFLQKLFAADSCHAQRLRQRGSKLLQMSALPRECVLCGAGHCEEHCPLGAMFLAAGRGDAAESEGEDEETDGSRCEEQRAATRKSTKMLQQVDAWNLIGTDPFGGSSVAHAAHHAADLLDLDESDLSFRLPSSPSSARLSSSSLFGSGLISPSSSLPTLPPQERNPFLPGSRPSLALRRPEGKSPREAGEASPPSFTKRRGGERASEAARGSLGGRHAGREEANVEAESDRTSEESEGDNCRLQDLARGPHCSFGRGASQEGRAAGCADRRAENCEEATNMYCRMSRILAAMEANANSGREAEGGRQGGLRAYRDDDSEDPEEEEIEARCLSALLTAFVTFSVEINS</sequence>
<feature type="compositionally biased region" description="Basic and acidic residues" evidence="2">
    <location>
        <begin position="1400"/>
        <end position="1427"/>
    </location>
</feature>
<feature type="compositionally biased region" description="Low complexity" evidence="2">
    <location>
        <begin position="377"/>
        <end position="470"/>
    </location>
</feature>
<feature type="compositionally biased region" description="Low complexity" evidence="2">
    <location>
        <begin position="2824"/>
        <end position="2840"/>
    </location>
</feature>
<evidence type="ECO:0000313" key="4">
    <source>
        <dbReference type="EMBL" id="PFH32921.1"/>
    </source>
</evidence>
<feature type="compositionally biased region" description="Low complexity" evidence="2">
    <location>
        <begin position="1094"/>
        <end position="1105"/>
    </location>
</feature>
<dbReference type="SMART" id="SM00015">
    <property type="entry name" value="IQ"/>
    <property type="match status" value="2"/>
</dbReference>
<feature type="compositionally biased region" description="Low complexity" evidence="2">
    <location>
        <begin position="1442"/>
        <end position="1451"/>
    </location>
</feature>
<feature type="compositionally biased region" description="Basic and acidic residues" evidence="2">
    <location>
        <begin position="3072"/>
        <end position="3096"/>
    </location>
</feature>
<feature type="compositionally biased region" description="Basic and acidic residues" evidence="2">
    <location>
        <begin position="2490"/>
        <end position="2501"/>
    </location>
</feature>
<feature type="region of interest" description="Disordered" evidence="2">
    <location>
        <begin position="1844"/>
        <end position="1935"/>
    </location>
</feature>
<feature type="compositionally biased region" description="Low complexity" evidence="2">
    <location>
        <begin position="37"/>
        <end position="65"/>
    </location>
</feature>
<feature type="compositionally biased region" description="Basic and acidic residues" evidence="2">
    <location>
        <begin position="743"/>
        <end position="757"/>
    </location>
</feature>
<dbReference type="PROSITE" id="PS51379">
    <property type="entry name" value="4FE4S_FER_2"/>
    <property type="match status" value="1"/>
</dbReference>
<feature type="compositionally biased region" description="Basic and acidic residues" evidence="2">
    <location>
        <begin position="2097"/>
        <end position="2112"/>
    </location>
</feature>
<feature type="compositionally biased region" description="Basic and acidic residues" evidence="2">
    <location>
        <begin position="3293"/>
        <end position="3302"/>
    </location>
</feature>
<feature type="compositionally biased region" description="Low complexity" evidence="2">
    <location>
        <begin position="1333"/>
        <end position="1343"/>
    </location>
</feature>
<feature type="compositionally biased region" description="Low complexity" evidence="2">
    <location>
        <begin position="1053"/>
        <end position="1062"/>
    </location>
</feature>
<feature type="compositionally biased region" description="Low complexity" evidence="2">
    <location>
        <begin position="221"/>
        <end position="293"/>
    </location>
</feature>
<dbReference type="EMBL" id="NWUJ01000010">
    <property type="protein sequence ID" value="PFH32921.1"/>
    <property type="molecule type" value="Genomic_DNA"/>
</dbReference>
<feature type="region of interest" description="Disordered" evidence="2">
    <location>
        <begin position="2250"/>
        <end position="2274"/>
    </location>
</feature>
<keyword evidence="5" id="KW-1185">Reference proteome</keyword>
<feature type="compositionally biased region" description="Low complexity" evidence="2">
    <location>
        <begin position="2030"/>
        <end position="2043"/>
    </location>
</feature>
<feature type="coiled-coil region" evidence="1">
    <location>
        <begin position="1141"/>
        <end position="1203"/>
    </location>
</feature>
<feature type="region of interest" description="Disordered" evidence="2">
    <location>
        <begin position="1950"/>
        <end position="1971"/>
    </location>
</feature>
<feature type="domain" description="4Fe-4S ferredoxin-type" evidence="3">
    <location>
        <begin position="3247"/>
        <end position="3278"/>
    </location>
</feature>
<reference evidence="4 5" key="1">
    <citation type="submission" date="2017-09" db="EMBL/GenBank/DDBJ databases">
        <title>Genome sequencing of Besnoitia besnoiti strain Bb-Ger1.</title>
        <authorList>
            <person name="Schares G."/>
            <person name="Venepally P."/>
            <person name="Lorenzi H.A."/>
        </authorList>
    </citation>
    <scope>NUCLEOTIDE SEQUENCE [LARGE SCALE GENOMIC DNA]</scope>
    <source>
        <strain evidence="4 5">Bb-Ger1</strain>
    </source>
</reference>
<feature type="region of interest" description="Disordered" evidence="2">
    <location>
        <begin position="1390"/>
        <end position="1480"/>
    </location>
</feature>
<keyword evidence="1" id="KW-0175">Coiled coil</keyword>
<dbReference type="OrthoDB" id="333958at2759"/>
<feature type="compositionally biased region" description="Basic and acidic residues" evidence="2">
    <location>
        <begin position="2050"/>
        <end position="2061"/>
    </location>
</feature>
<feature type="compositionally biased region" description="Low complexity" evidence="2">
    <location>
        <begin position="2608"/>
        <end position="2620"/>
    </location>
</feature>
<dbReference type="VEuPathDB" id="ToxoDB:BESB_015340"/>
<gene>
    <name evidence="4" type="ORF">BESB_015340</name>
</gene>
<evidence type="ECO:0000313" key="5">
    <source>
        <dbReference type="Proteomes" id="UP000224006"/>
    </source>
</evidence>
<feature type="compositionally biased region" description="Low complexity" evidence="2">
    <location>
        <begin position="3019"/>
        <end position="3033"/>
    </location>
</feature>
<feature type="compositionally biased region" description="Polar residues" evidence="2">
    <location>
        <begin position="2937"/>
        <end position="2953"/>
    </location>
</feature>
<feature type="compositionally biased region" description="Basic and acidic residues" evidence="2">
    <location>
        <begin position="2072"/>
        <end position="2081"/>
    </location>
</feature>
<evidence type="ECO:0000259" key="3">
    <source>
        <dbReference type="PROSITE" id="PS51379"/>
    </source>
</evidence>
<feature type="compositionally biased region" description="Basic and acidic residues" evidence="2">
    <location>
        <begin position="3440"/>
        <end position="3464"/>
    </location>
</feature>
<organism evidence="4 5">
    <name type="scientific">Besnoitia besnoiti</name>
    <name type="common">Apicomplexan protozoan</name>
    <dbReference type="NCBI Taxonomy" id="94643"/>
    <lineage>
        <taxon>Eukaryota</taxon>
        <taxon>Sar</taxon>
        <taxon>Alveolata</taxon>
        <taxon>Apicomplexa</taxon>
        <taxon>Conoidasida</taxon>
        <taxon>Coccidia</taxon>
        <taxon>Eucoccidiorida</taxon>
        <taxon>Eimeriorina</taxon>
        <taxon>Sarcocystidae</taxon>
        <taxon>Besnoitia</taxon>
    </lineage>
</organism>
<feature type="compositionally biased region" description="Pro residues" evidence="2">
    <location>
        <begin position="2654"/>
        <end position="2667"/>
    </location>
</feature>
<dbReference type="InterPro" id="IPR000048">
    <property type="entry name" value="IQ_motif_EF-hand-BS"/>
</dbReference>
<feature type="compositionally biased region" description="Pro residues" evidence="2">
    <location>
        <begin position="3007"/>
        <end position="3018"/>
    </location>
</feature>
<feature type="compositionally biased region" description="Basic and acidic residues" evidence="2">
    <location>
        <begin position="678"/>
        <end position="690"/>
    </location>
</feature>
<feature type="compositionally biased region" description="Low complexity" evidence="2">
    <location>
        <begin position="2872"/>
        <end position="2891"/>
    </location>
</feature>
<feature type="compositionally biased region" description="Low complexity" evidence="2">
    <location>
        <begin position="123"/>
        <end position="147"/>
    </location>
</feature>
<feature type="compositionally biased region" description="Low complexity" evidence="2">
    <location>
        <begin position="2848"/>
        <end position="2862"/>
    </location>
</feature>
<feature type="compositionally biased region" description="Pro residues" evidence="2">
    <location>
        <begin position="175"/>
        <end position="185"/>
    </location>
</feature>
<feature type="compositionally biased region" description="Basic and acidic residues" evidence="2">
    <location>
        <begin position="1999"/>
        <end position="2008"/>
    </location>
</feature>
<feature type="compositionally biased region" description="Polar residues" evidence="2">
    <location>
        <begin position="1655"/>
        <end position="1667"/>
    </location>
</feature>
<feature type="region of interest" description="Disordered" evidence="2">
    <location>
        <begin position="2710"/>
        <end position="3189"/>
    </location>
</feature>
<feature type="compositionally biased region" description="Low complexity" evidence="2">
    <location>
        <begin position="2983"/>
        <end position="3006"/>
    </location>
</feature>
<feature type="compositionally biased region" description="Low complexity" evidence="2">
    <location>
        <begin position="156"/>
        <end position="174"/>
    </location>
</feature>
<feature type="compositionally biased region" description="Basic and acidic residues" evidence="2">
    <location>
        <begin position="1715"/>
        <end position="1727"/>
    </location>
</feature>
<comment type="caution">
    <text evidence="4">The sequence shown here is derived from an EMBL/GenBank/DDBJ whole genome shotgun (WGS) entry which is preliminary data.</text>
</comment>
<feature type="compositionally biased region" description="Low complexity" evidence="2">
    <location>
        <begin position="301"/>
        <end position="342"/>
    </location>
</feature>
<dbReference type="RefSeq" id="XP_029216930.1">
    <property type="nucleotide sequence ID" value="XM_029360263.1"/>
</dbReference>
<feature type="compositionally biased region" description="Low complexity" evidence="2">
    <location>
        <begin position="2719"/>
        <end position="2756"/>
    </location>
</feature>
<feature type="compositionally biased region" description="Basic and acidic residues" evidence="2">
    <location>
        <begin position="507"/>
        <end position="550"/>
    </location>
</feature>
<feature type="compositionally biased region" description="Low complexity" evidence="2">
    <location>
        <begin position="1635"/>
        <end position="1651"/>
    </location>
</feature>
<evidence type="ECO:0000256" key="2">
    <source>
        <dbReference type="SAM" id="MobiDB-lite"/>
    </source>
</evidence>
<feature type="compositionally biased region" description="Low complexity" evidence="2">
    <location>
        <begin position="910"/>
        <end position="944"/>
    </location>
</feature>
<feature type="region of interest" description="Disordered" evidence="2">
    <location>
        <begin position="1042"/>
        <end position="1131"/>
    </location>
</feature>
<feature type="compositionally biased region" description="Basic and acidic residues" evidence="2">
    <location>
        <begin position="653"/>
        <end position="667"/>
    </location>
</feature>
<feature type="compositionally biased region" description="Basic and acidic residues" evidence="2">
    <location>
        <begin position="3400"/>
        <end position="3411"/>
    </location>
</feature>
<feature type="region of interest" description="Disordered" evidence="2">
    <location>
        <begin position="356"/>
        <end position="944"/>
    </location>
</feature>
<feature type="region of interest" description="Disordered" evidence="2">
    <location>
        <begin position="1"/>
        <end position="342"/>
    </location>
</feature>
<dbReference type="Gene3D" id="1.20.5.190">
    <property type="match status" value="1"/>
</dbReference>
<name>A0A2A9M9D0_BESBE</name>
<feature type="compositionally biased region" description="Basic and acidic residues" evidence="2">
    <location>
        <begin position="867"/>
        <end position="884"/>
    </location>
</feature>
<feature type="compositionally biased region" description="Basic and acidic residues" evidence="2">
    <location>
        <begin position="2015"/>
        <end position="2025"/>
    </location>
</feature>